<protein>
    <submittedName>
        <fullName evidence="1">Uncharacterized protein</fullName>
    </submittedName>
</protein>
<proteinExistence type="predicted"/>
<dbReference type="EMBL" id="KN717194">
    <property type="protein sequence ID" value="KJH40465.1"/>
    <property type="molecule type" value="Genomic_DNA"/>
</dbReference>
<dbReference type="Proteomes" id="UP000053766">
    <property type="component" value="Unassembled WGS sequence"/>
</dbReference>
<organism evidence="1 2">
    <name type="scientific">Dictyocaulus viviparus</name>
    <name type="common">Bovine lungworm</name>
    <dbReference type="NCBI Taxonomy" id="29172"/>
    <lineage>
        <taxon>Eukaryota</taxon>
        <taxon>Metazoa</taxon>
        <taxon>Ecdysozoa</taxon>
        <taxon>Nematoda</taxon>
        <taxon>Chromadorea</taxon>
        <taxon>Rhabditida</taxon>
        <taxon>Rhabditina</taxon>
        <taxon>Rhabditomorpha</taxon>
        <taxon>Strongyloidea</taxon>
        <taxon>Metastrongylidae</taxon>
        <taxon>Dictyocaulus</taxon>
    </lineage>
</organism>
<gene>
    <name evidence="1" type="ORF">DICVIV_13577</name>
</gene>
<keyword evidence="2" id="KW-1185">Reference proteome</keyword>
<reference evidence="1 2" key="1">
    <citation type="submission" date="2013-11" db="EMBL/GenBank/DDBJ databases">
        <title>Draft genome of the bovine lungworm Dictyocaulus viviparus.</title>
        <authorList>
            <person name="Mitreva M."/>
        </authorList>
    </citation>
    <scope>NUCLEOTIDE SEQUENCE [LARGE SCALE GENOMIC DNA]</scope>
    <source>
        <strain evidence="1 2">HannoverDv2000</strain>
    </source>
</reference>
<accession>A0A0D8X7E1</accession>
<evidence type="ECO:0000313" key="1">
    <source>
        <dbReference type="EMBL" id="KJH40465.1"/>
    </source>
</evidence>
<name>A0A0D8X7E1_DICVI</name>
<dbReference type="AlphaFoldDB" id="A0A0D8X7E1"/>
<reference evidence="2" key="2">
    <citation type="journal article" date="2016" name="Sci. Rep.">
        <title>Dictyocaulus viviparus genome, variome and transcriptome elucidate lungworm biology and support future intervention.</title>
        <authorList>
            <person name="McNulty S.N."/>
            <person name="Strube C."/>
            <person name="Rosa B.A."/>
            <person name="Martin J.C."/>
            <person name="Tyagi R."/>
            <person name="Choi Y.J."/>
            <person name="Wang Q."/>
            <person name="Hallsworth Pepin K."/>
            <person name="Zhang X."/>
            <person name="Ozersky P."/>
            <person name="Wilson R.K."/>
            <person name="Sternberg P.W."/>
            <person name="Gasser R.B."/>
            <person name="Mitreva M."/>
        </authorList>
    </citation>
    <scope>NUCLEOTIDE SEQUENCE [LARGE SCALE GENOMIC DNA]</scope>
    <source>
        <strain evidence="2">HannoverDv2000</strain>
    </source>
</reference>
<evidence type="ECO:0000313" key="2">
    <source>
        <dbReference type="Proteomes" id="UP000053766"/>
    </source>
</evidence>
<sequence>MANGDCDMPNDIKEVPAQHRTISGSFTVMWFTNICEKTAIGQCNMPNDIKEVPAQHRVISGSFTAMWFPATGVTTNVIMANWSTQMRQSILNRVMRSLWSGAFSTNFIGATDMMKPIP</sequence>